<dbReference type="AlphaFoldDB" id="U7D7A2"/>
<sequence length="41" mass="4423">MTDKKISPGVNSDFPIVKQIHSTDSPFDRVSGKLLSGLPIP</sequence>
<comment type="caution">
    <text evidence="1">The sequence shown here is derived from an EMBL/GenBank/DDBJ whole genome shotgun (WGS) entry which is preliminary data.</text>
</comment>
<gene>
    <name evidence="1" type="ORF">CALK_1647</name>
</gene>
<accession>U7D7A2</accession>
<name>U7D7A2_9BACT</name>
<dbReference type="EMBL" id="ASJR01000013">
    <property type="protein sequence ID" value="ERP31446.1"/>
    <property type="molecule type" value="Genomic_DNA"/>
</dbReference>
<protein>
    <submittedName>
        <fullName evidence="1">Uncharacterized protein</fullName>
    </submittedName>
</protein>
<evidence type="ECO:0000313" key="2">
    <source>
        <dbReference type="Proteomes" id="UP000017148"/>
    </source>
</evidence>
<organism evidence="1 2">
    <name type="scientific">Chitinivibrio alkaliphilus ACht1</name>
    <dbReference type="NCBI Taxonomy" id="1313304"/>
    <lineage>
        <taxon>Bacteria</taxon>
        <taxon>Pseudomonadati</taxon>
        <taxon>Fibrobacterota</taxon>
        <taxon>Chitinivibrionia</taxon>
        <taxon>Chitinivibrionales</taxon>
        <taxon>Chitinivibrionaceae</taxon>
        <taxon>Chitinivibrio</taxon>
    </lineage>
</organism>
<reference evidence="1 2" key="1">
    <citation type="journal article" date="2013" name="Environ. Microbiol.">
        <title>Genome analysis of Chitinivibrio alkaliphilus gen. nov., sp. nov., a novel extremely haloalkaliphilic anaerobic chitinolytic bacterium from the candidate phylum Termite Group 3.</title>
        <authorList>
            <person name="Sorokin D.Y."/>
            <person name="Gumerov V.M."/>
            <person name="Rakitin A.L."/>
            <person name="Beletsky A.V."/>
            <person name="Damste J.S."/>
            <person name="Muyzer G."/>
            <person name="Mardanov A.V."/>
            <person name="Ravin N.V."/>
        </authorList>
    </citation>
    <scope>NUCLEOTIDE SEQUENCE [LARGE SCALE GENOMIC DNA]</scope>
    <source>
        <strain evidence="1 2">ACht1</strain>
    </source>
</reference>
<evidence type="ECO:0000313" key="1">
    <source>
        <dbReference type="EMBL" id="ERP31446.1"/>
    </source>
</evidence>
<keyword evidence="2" id="KW-1185">Reference proteome</keyword>
<proteinExistence type="predicted"/>
<dbReference type="Proteomes" id="UP000017148">
    <property type="component" value="Unassembled WGS sequence"/>
</dbReference>